<dbReference type="GO" id="GO:0032259">
    <property type="term" value="P:methylation"/>
    <property type="evidence" value="ECO:0007669"/>
    <property type="project" value="UniProtKB-KW"/>
</dbReference>
<dbReference type="GO" id="GO:0008276">
    <property type="term" value="F:protein methyltransferase activity"/>
    <property type="evidence" value="ECO:0007669"/>
    <property type="project" value="InterPro"/>
</dbReference>
<dbReference type="InterPro" id="IPR029063">
    <property type="entry name" value="SAM-dependent_MTases_sf"/>
</dbReference>
<dbReference type="InterPro" id="IPR025714">
    <property type="entry name" value="Methyltranfer_dom"/>
</dbReference>
<name>A0A1F6P809_9BACT</name>
<feature type="domain" description="Methyltransferase" evidence="4">
    <location>
        <begin position="112"/>
        <end position="176"/>
    </location>
</feature>
<dbReference type="AlphaFoldDB" id="A0A1F6P809"/>
<sequence length="316" mass="36230">MCTKKIKEILNKFKNIDQRDLEIFISEILDKDKSFAITYPEHKLSLFQYLKLLYFIKKRKQGYSVAAIVGHKEFYNLDFFVNKHVLIPRPDTEIMVEEATRIMNDELRIKNTDITYIDVGTGSGCIPISILKTVTHKNIKAVAIDISRSALRVAQKNAQEYNINIKFLNGNLLEPIIHNSKFIIHDSTLVITANLPYLTEFQFQNEESIQREPKNALVADKQGLALYEELLKQVRTLPDYCQLFLLLEIDPSQSESVIKLIQKYLPVAKTEIGASPHISGVHSGKKKEFSSRSFNLEIKKDLSGLDRLVIIKSLSF</sequence>
<accession>A0A1F6P809</accession>
<keyword evidence="1" id="KW-0489">Methyltransferase</keyword>
<proteinExistence type="predicted"/>
<evidence type="ECO:0000259" key="4">
    <source>
        <dbReference type="Pfam" id="PF13847"/>
    </source>
</evidence>
<dbReference type="Gene3D" id="1.10.8.10">
    <property type="entry name" value="DNA helicase RuvA subunit, C-terminal domain"/>
    <property type="match status" value="1"/>
</dbReference>
<evidence type="ECO:0000256" key="3">
    <source>
        <dbReference type="ARBA" id="ARBA00022691"/>
    </source>
</evidence>
<evidence type="ECO:0000313" key="5">
    <source>
        <dbReference type="EMBL" id="OGH92309.1"/>
    </source>
</evidence>
<dbReference type="STRING" id="1798705.A2563_04980"/>
<dbReference type="SUPFAM" id="SSF53335">
    <property type="entry name" value="S-adenosyl-L-methionine-dependent methyltransferases"/>
    <property type="match status" value="1"/>
</dbReference>
<comment type="caution">
    <text evidence="5">The sequence shown here is derived from an EMBL/GenBank/DDBJ whole genome shotgun (WGS) entry which is preliminary data.</text>
</comment>
<organism evidence="5 6">
    <name type="scientific">Candidatus Magasanikbacteria bacterium RIFOXYD1_FULL_40_23</name>
    <dbReference type="NCBI Taxonomy" id="1798705"/>
    <lineage>
        <taxon>Bacteria</taxon>
        <taxon>Candidatus Magasanikiibacteriota</taxon>
    </lineage>
</organism>
<gene>
    <name evidence="5" type="ORF">A2563_04980</name>
</gene>
<dbReference type="Proteomes" id="UP000176634">
    <property type="component" value="Unassembled WGS sequence"/>
</dbReference>
<reference evidence="5 6" key="1">
    <citation type="journal article" date="2016" name="Nat. Commun.">
        <title>Thousands of microbial genomes shed light on interconnected biogeochemical processes in an aquifer system.</title>
        <authorList>
            <person name="Anantharaman K."/>
            <person name="Brown C.T."/>
            <person name="Hug L.A."/>
            <person name="Sharon I."/>
            <person name="Castelle C.J."/>
            <person name="Probst A.J."/>
            <person name="Thomas B.C."/>
            <person name="Singh A."/>
            <person name="Wilkins M.J."/>
            <person name="Karaoz U."/>
            <person name="Brodie E.L."/>
            <person name="Williams K.H."/>
            <person name="Hubbard S.S."/>
            <person name="Banfield J.F."/>
        </authorList>
    </citation>
    <scope>NUCLEOTIDE SEQUENCE [LARGE SCALE GENOMIC DNA]</scope>
</reference>
<protein>
    <recommendedName>
        <fullName evidence="4">Methyltransferase domain-containing protein</fullName>
    </recommendedName>
</protein>
<dbReference type="CDD" id="cd02440">
    <property type="entry name" value="AdoMet_MTases"/>
    <property type="match status" value="1"/>
</dbReference>
<dbReference type="Gene3D" id="3.40.50.150">
    <property type="entry name" value="Vaccinia Virus protein VP39"/>
    <property type="match status" value="1"/>
</dbReference>
<dbReference type="NCBIfam" id="TIGR00536">
    <property type="entry name" value="hemK_fam"/>
    <property type="match status" value="1"/>
</dbReference>
<dbReference type="InterPro" id="IPR050320">
    <property type="entry name" value="N5-glutamine_MTase"/>
</dbReference>
<dbReference type="InterPro" id="IPR004556">
    <property type="entry name" value="HemK-like"/>
</dbReference>
<dbReference type="EMBL" id="MFRA01000006">
    <property type="protein sequence ID" value="OGH92309.1"/>
    <property type="molecule type" value="Genomic_DNA"/>
</dbReference>
<dbReference type="Pfam" id="PF13847">
    <property type="entry name" value="Methyltransf_31"/>
    <property type="match status" value="1"/>
</dbReference>
<evidence type="ECO:0000256" key="1">
    <source>
        <dbReference type="ARBA" id="ARBA00022603"/>
    </source>
</evidence>
<keyword evidence="2" id="KW-0808">Transferase</keyword>
<dbReference type="PANTHER" id="PTHR18895:SF74">
    <property type="entry name" value="MTRF1L RELEASE FACTOR GLUTAMINE METHYLTRANSFERASE"/>
    <property type="match status" value="1"/>
</dbReference>
<keyword evidence="3" id="KW-0949">S-adenosyl-L-methionine</keyword>
<evidence type="ECO:0000313" key="6">
    <source>
        <dbReference type="Proteomes" id="UP000176634"/>
    </source>
</evidence>
<dbReference type="PANTHER" id="PTHR18895">
    <property type="entry name" value="HEMK METHYLTRANSFERASE"/>
    <property type="match status" value="1"/>
</dbReference>
<evidence type="ECO:0000256" key="2">
    <source>
        <dbReference type="ARBA" id="ARBA00022679"/>
    </source>
</evidence>